<dbReference type="OMA" id="INSWPEN"/>
<dbReference type="InterPro" id="IPR005123">
    <property type="entry name" value="Oxoglu/Fe-dep_dioxygenase_dom"/>
</dbReference>
<dbReference type="InterPro" id="IPR044861">
    <property type="entry name" value="IPNS-like_FE2OG_OXY"/>
</dbReference>
<dbReference type="Pfam" id="PF14226">
    <property type="entry name" value="DIOX_N"/>
    <property type="match status" value="1"/>
</dbReference>
<dbReference type="GO" id="GO:0016491">
    <property type="term" value="F:oxidoreductase activity"/>
    <property type="evidence" value="ECO:0007669"/>
    <property type="project" value="UniProtKB-KW"/>
</dbReference>
<dbReference type="InterPro" id="IPR027443">
    <property type="entry name" value="IPNS-like_sf"/>
</dbReference>
<dbReference type="InterPro" id="IPR026992">
    <property type="entry name" value="DIOX_N"/>
</dbReference>
<evidence type="ECO:0000256" key="2">
    <source>
        <dbReference type="ARBA" id="ARBA00022723"/>
    </source>
</evidence>
<evidence type="ECO:0000259" key="6">
    <source>
        <dbReference type="PROSITE" id="PS51471"/>
    </source>
</evidence>
<evidence type="ECO:0000256" key="1">
    <source>
        <dbReference type="ARBA" id="ARBA00008056"/>
    </source>
</evidence>
<dbReference type="EMBL" id="LRBV02000009">
    <property type="status" value="NOT_ANNOTATED_CDS"/>
    <property type="molecule type" value="Genomic_DNA"/>
</dbReference>
<evidence type="ECO:0000256" key="4">
    <source>
        <dbReference type="ARBA" id="ARBA00023004"/>
    </source>
</evidence>
<dbReference type="EnsemblPlants" id="QL09p040858:mrna">
    <property type="protein sequence ID" value="QL09p040858:mrna"/>
    <property type="gene ID" value="QL09p040858"/>
</dbReference>
<dbReference type="Gene3D" id="2.60.120.330">
    <property type="entry name" value="B-lactam Antibiotic, Isopenicillin N Synthase, Chain"/>
    <property type="match status" value="1"/>
</dbReference>
<dbReference type="AlphaFoldDB" id="A0A7N2ML60"/>
<dbReference type="Gramene" id="QL09p040858:mrna">
    <property type="protein sequence ID" value="QL09p040858:mrna"/>
    <property type="gene ID" value="QL09p040858"/>
</dbReference>
<dbReference type="Proteomes" id="UP000594261">
    <property type="component" value="Chromosome 9"/>
</dbReference>
<evidence type="ECO:0000313" key="7">
    <source>
        <dbReference type="EnsemblPlants" id="QL09p040858:mrna"/>
    </source>
</evidence>
<name>A0A7N2ML60_QUELO</name>
<comment type="similarity">
    <text evidence="1 5">Belongs to the iron/ascorbate-dependent oxidoreductase family.</text>
</comment>
<dbReference type="GeneID" id="115962160"/>
<dbReference type="GO" id="GO:0031418">
    <property type="term" value="F:L-ascorbic acid binding"/>
    <property type="evidence" value="ECO:0007669"/>
    <property type="project" value="UniProtKB-KW"/>
</dbReference>
<gene>
    <name evidence="7" type="primary">LOC115962160</name>
</gene>
<keyword evidence="3" id="KW-0847">Vitamin C</keyword>
<organism evidence="7 8">
    <name type="scientific">Quercus lobata</name>
    <name type="common">Valley oak</name>
    <dbReference type="NCBI Taxonomy" id="97700"/>
    <lineage>
        <taxon>Eukaryota</taxon>
        <taxon>Viridiplantae</taxon>
        <taxon>Streptophyta</taxon>
        <taxon>Embryophyta</taxon>
        <taxon>Tracheophyta</taxon>
        <taxon>Spermatophyta</taxon>
        <taxon>Magnoliopsida</taxon>
        <taxon>eudicotyledons</taxon>
        <taxon>Gunneridae</taxon>
        <taxon>Pentapetalae</taxon>
        <taxon>rosids</taxon>
        <taxon>fabids</taxon>
        <taxon>Fagales</taxon>
        <taxon>Fagaceae</taxon>
        <taxon>Quercus</taxon>
    </lineage>
</organism>
<dbReference type="PANTHER" id="PTHR47991">
    <property type="entry name" value="OXOGLUTARATE/IRON-DEPENDENT DIOXYGENASE"/>
    <property type="match status" value="1"/>
</dbReference>
<protein>
    <recommendedName>
        <fullName evidence="6">Fe2OG dioxygenase domain-containing protein</fullName>
    </recommendedName>
</protein>
<reference evidence="7" key="2">
    <citation type="submission" date="2021-01" db="UniProtKB">
        <authorList>
            <consortium name="EnsemblPlants"/>
        </authorList>
    </citation>
    <scope>IDENTIFICATION</scope>
</reference>
<sequence length="340" mass="38351">MEDLLVSSWCKDRAVPETYIFPPEQRPGKLIDVPVGNNIPVVDLGVHDQTQIIQQIFEASQDFGFFQVINHGVPNRLMDDAMSVFKEFHAMSAKDKTFECSKDPNKSCSVYTGSQNYAKEKFHLWRDGLLHLCNPQEKYIQFWPEKPTRYREIVGTYTTVVRKLGFRILEFISQGLGISPVHFSSGLAENPRLLVNHYPPCPDPSLTLGQGKHRDPSIINILLQSEVYGLQVFKDEEWIGVKPIPYAFVVNIGYPLQIISNGKLKGAEHRVVTNSNLARTTASFFINPLDETIIEPAKTLVDASNPALYRSLLYKNFLIKYIATSGNTQALEEALSSSTE</sequence>
<dbReference type="InterPro" id="IPR050295">
    <property type="entry name" value="Plant_2OG-oxidoreductases"/>
</dbReference>
<keyword evidence="2 5" id="KW-0479">Metal-binding</keyword>
<dbReference type="Pfam" id="PF03171">
    <property type="entry name" value="2OG-FeII_Oxy"/>
    <property type="match status" value="1"/>
</dbReference>
<keyword evidence="5" id="KW-0560">Oxidoreductase</keyword>
<dbReference type="InParanoid" id="A0A7N2ML60"/>
<dbReference type="SUPFAM" id="SSF51197">
    <property type="entry name" value="Clavaminate synthase-like"/>
    <property type="match status" value="1"/>
</dbReference>
<dbReference type="KEGG" id="qlo:115962160"/>
<accession>A0A7N2ML60</accession>
<dbReference type="RefSeq" id="XP_030936908.1">
    <property type="nucleotide sequence ID" value="XM_031081048.1"/>
</dbReference>
<feature type="domain" description="Fe2OG dioxygenase" evidence="6">
    <location>
        <begin position="189"/>
        <end position="288"/>
    </location>
</feature>
<evidence type="ECO:0000256" key="3">
    <source>
        <dbReference type="ARBA" id="ARBA00022896"/>
    </source>
</evidence>
<dbReference type="OrthoDB" id="406156at2759"/>
<keyword evidence="4 5" id="KW-0408">Iron</keyword>
<reference evidence="7 8" key="1">
    <citation type="journal article" date="2016" name="G3 (Bethesda)">
        <title>First Draft Assembly and Annotation of the Genome of a California Endemic Oak Quercus lobata Nee (Fagaceae).</title>
        <authorList>
            <person name="Sork V.L."/>
            <person name="Fitz-Gibbon S.T."/>
            <person name="Puiu D."/>
            <person name="Crepeau M."/>
            <person name="Gugger P.F."/>
            <person name="Sherman R."/>
            <person name="Stevens K."/>
            <person name="Langley C.H."/>
            <person name="Pellegrini M."/>
            <person name="Salzberg S.L."/>
        </authorList>
    </citation>
    <scope>NUCLEOTIDE SEQUENCE [LARGE SCALE GENOMIC DNA]</scope>
    <source>
        <strain evidence="7 8">cv. SW786</strain>
    </source>
</reference>
<keyword evidence="8" id="KW-1185">Reference proteome</keyword>
<evidence type="ECO:0000313" key="8">
    <source>
        <dbReference type="Proteomes" id="UP000594261"/>
    </source>
</evidence>
<evidence type="ECO:0000256" key="5">
    <source>
        <dbReference type="RuleBase" id="RU003682"/>
    </source>
</evidence>
<proteinExistence type="inferred from homology"/>
<dbReference type="GO" id="GO:0046872">
    <property type="term" value="F:metal ion binding"/>
    <property type="evidence" value="ECO:0007669"/>
    <property type="project" value="UniProtKB-KW"/>
</dbReference>
<dbReference type="PROSITE" id="PS51471">
    <property type="entry name" value="FE2OG_OXY"/>
    <property type="match status" value="1"/>
</dbReference>